<dbReference type="WBParaSite" id="jg23772">
    <property type="protein sequence ID" value="jg23772"/>
    <property type="gene ID" value="jg23772"/>
</dbReference>
<reference evidence="2" key="1">
    <citation type="submission" date="2022-11" db="UniProtKB">
        <authorList>
            <consortium name="WormBaseParasite"/>
        </authorList>
    </citation>
    <scope>IDENTIFICATION</scope>
</reference>
<evidence type="ECO:0000313" key="1">
    <source>
        <dbReference type="Proteomes" id="UP000887574"/>
    </source>
</evidence>
<keyword evidence="1" id="KW-1185">Reference proteome</keyword>
<proteinExistence type="predicted"/>
<accession>A0A915DUZ0</accession>
<sequence>MSTKYFIPCEVLQNVFNFIPNADICQLCVCSRSIFHLLKPRIHQKKEKERLVRIIIDDYYISWTFTGGTELSKSEIAMLVDQTQVSEVFIKLYWHNLMRAAAAFEASEEVLKDPEGSHILSDYLAVMSFLEIIKSGALYLCHILHGEAALA</sequence>
<name>A0A915DUZ0_9BILA</name>
<dbReference type="Proteomes" id="UP000887574">
    <property type="component" value="Unplaced"/>
</dbReference>
<dbReference type="AlphaFoldDB" id="A0A915DUZ0"/>
<organism evidence="1 2">
    <name type="scientific">Ditylenchus dipsaci</name>
    <dbReference type="NCBI Taxonomy" id="166011"/>
    <lineage>
        <taxon>Eukaryota</taxon>
        <taxon>Metazoa</taxon>
        <taxon>Ecdysozoa</taxon>
        <taxon>Nematoda</taxon>
        <taxon>Chromadorea</taxon>
        <taxon>Rhabditida</taxon>
        <taxon>Tylenchina</taxon>
        <taxon>Tylenchomorpha</taxon>
        <taxon>Sphaerularioidea</taxon>
        <taxon>Anguinidae</taxon>
        <taxon>Anguininae</taxon>
        <taxon>Ditylenchus</taxon>
    </lineage>
</organism>
<protein>
    <submittedName>
        <fullName evidence="2">F-box domain-containing protein</fullName>
    </submittedName>
</protein>
<evidence type="ECO:0000313" key="2">
    <source>
        <dbReference type="WBParaSite" id="jg23772"/>
    </source>
</evidence>